<gene>
    <name evidence="5" type="ORF">SAMN05444349_1394</name>
</gene>
<dbReference type="RefSeq" id="WP_025076203.1">
    <property type="nucleotide sequence ID" value="NZ_FQVD01000039.1"/>
</dbReference>
<evidence type="ECO:0000256" key="4">
    <source>
        <dbReference type="SAM" id="SignalP"/>
    </source>
</evidence>
<protein>
    <submittedName>
        <fullName evidence="5">Tetratricopeptide repeat-containing protein</fullName>
    </submittedName>
</protein>
<dbReference type="InterPro" id="IPR009003">
    <property type="entry name" value="Peptidase_S1_PA"/>
</dbReference>
<proteinExistence type="predicted"/>
<dbReference type="Gene3D" id="2.40.10.120">
    <property type="match status" value="1"/>
</dbReference>
<keyword evidence="1" id="KW-0677">Repeat</keyword>
<dbReference type="GO" id="GO:0009279">
    <property type="term" value="C:cell outer membrane"/>
    <property type="evidence" value="ECO:0007669"/>
    <property type="project" value="TreeGrafter"/>
</dbReference>
<dbReference type="Gene3D" id="1.25.40.10">
    <property type="entry name" value="Tetratricopeptide repeat domain"/>
    <property type="match status" value="3"/>
</dbReference>
<sequence>MKRILILPLVLVCLIQGSMAQVTPKWVEKAKRAVFSIVTYDKNDKMLNTGNGFFVSEDGLALSDYTLFKGAQRAVIITSDGKEMPVNVILGANDMYDIIKFRVAITEKKVPALTVATTIPAVESATWMLPYSTQKSIACESGKVKDVSKIAGEYHYYKLGMPMKDKMVSCPVMNPEGQVFGISQKSSSADSVNTCYAVGVAFAMSQKMSALSLGDATLKTIGIRKGLPEEEEQALVYLYMTATQLPGEEYLKVLDEFIIQFPNNTEGYYRRAGYNIANAKGDETMLDKAAVDLEQAFKVAQKKEDAYYSIAKIMYAYQLEKPEKTYKDWTYDTALSNVRKAIEIDPQPVYTQLEGDILFAKQDYAGALASYEKVNASNLASPATYFNAAKTKELMTADPKEVLALMDSCVTRCPKPLTADYAPYVLERAQMNMNAEEPRKALLDYDEYFKAVNGNVNDVFYYYREQAALKSRQYQRALDDIAKAIELSPKDLNYQTEHAVVNLRVGRYDEAIQILDKVINEDPKYAEAYRLRGLCKAQLKKTDDACIDFKKAKELGDQNVDTLLEKYCK</sequence>
<dbReference type="Proteomes" id="UP000184436">
    <property type="component" value="Unassembled WGS sequence"/>
</dbReference>
<evidence type="ECO:0000256" key="1">
    <source>
        <dbReference type="ARBA" id="ARBA00022737"/>
    </source>
</evidence>
<keyword evidence="2 3" id="KW-0802">TPR repeat</keyword>
<evidence type="ECO:0000313" key="5">
    <source>
        <dbReference type="EMBL" id="SHF83429.1"/>
    </source>
</evidence>
<dbReference type="AlphaFoldDB" id="A0A1M5EW81"/>
<dbReference type="SUPFAM" id="SSF48452">
    <property type="entry name" value="TPR-like"/>
    <property type="match status" value="2"/>
</dbReference>
<dbReference type="OrthoDB" id="1114009at2"/>
<dbReference type="InterPro" id="IPR050498">
    <property type="entry name" value="Ycf3"/>
</dbReference>
<evidence type="ECO:0000256" key="3">
    <source>
        <dbReference type="PROSITE-ProRule" id="PRU00339"/>
    </source>
</evidence>
<dbReference type="InterPro" id="IPR019734">
    <property type="entry name" value="TPR_rpt"/>
</dbReference>
<dbReference type="SUPFAM" id="SSF50494">
    <property type="entry name" value="Trypsin-like serine proteases"/>
    <property type="match status" value="1"/>
</dbReference>
<dbReference type="GO" id="GO:0046813">
    <property type="term" value="P:receptor-mediated virion attachment to host cell"/>
    <property type="evidence" value="ECO:0007669"/>
    <property type="project" value="TreeGrafter"/>
</dbReference>
<reference evidence="5 6" key="1">
    <citation type="submission" date="2016-11" db="EMBL/GenBank/DDBJ databases">
        <authorList>
            <person name="Jaros S."/>
            <person name="Januszkiewicz K."/>
            <person name="Wedrychowicz H."/>
        </authorList>
    </citation>
    <scope>NUCLEOTIDE SEQUENCE [LARGE SCALE GENOMIC DNA]</scope>
    <source>
        <strain evidence="5 6">DSM 26883</strain>
    </source>
</reference>
<name>A0A1M5EW81_9BACE</name>
<dbReference type="InterPro" id="IPR011990">
    <property type="entry name" value="TPR-like_helical_dom_sf"/>
</dbReference>
<keyword evidence="6" id="KW-1185">Reference proteome</keyword>
<organism evidence="5 6">
    <name type="scientific">Bacteroides faecichinchillae</name>
    <dbReference type="NCBI Taxonomy" id="871325"/>
    <lineage>
        <taxon>Bacteria</taxon>
        <taxon>Pseudomonadati</taxon>
        <taxon>Bacteroidota</taxon>
        <taxon>Bacteroidia</taxon>
        <taxon>Bacteroidales</taxon>
        <taxon>Bacteroidaceae</taxon>
        <taxon>Bacteroides</taxon>
    </lineage>
</organism>
<evidence type="ECO:0000256" key="2">
    <source>
        <dbReference type="ARBA" id="ARBA00022803"/>
    </source>
</evidence>
<dbReference type="Pfam" id="PF14559">
    <property type="entry name" value="TPR_19"/>
    <property type="match status" value="1"/>
</dbReference>
<feature type="repeat" description="TPR" evidence="3">
    <location>
        <begin position="458"/>
        <end position="491"/>
    </location>
</feature>
<dbReference type="STRING" id="871325.SAMN05444349_1394"/>
<dbReference type="EMBL" id="FQVD01000039">
    <property type="protein sequence ID" value="SHF83429.1"/>
    <property type="molecule type" value="Genomic_DNA"/>
</dbReference>
<dbReference type="PANTHER" id="PTHR44858:SF1">
    <property type="entry name" value="UDP-N-ACETYLGLUCOSAMINE--PEPTIDE N-ACETYLGLUCOSAMINYLTRANSFERASE SPINDLY-RELATED"/>
    <property type="match status" value="1"/>
</dbReference>
<dbReference type="PANTHER" id="PTHR44858">
    <property type="entry name" value="TETRATRICOPEPTIDE REPEAT PROTEIN 6"/>
    <property type="match status" value="1"/>
</dbReference>
<keyword evidence="4" id="KW-0732">Signal</keyword>
<dbReference type="PROSITE" id="PS50005">
    <property type="entry name" value="TPR"/>
    <property type="match status" value="1"/>
</dbReference>
<evidence type="ECO:0000313" key="6">
    <source>
        <dbReference type="Proteomes" id="UP000184436"/>
    </source>
</evidence>
<accession>A0A1M5EW81</accession>
<dbReference type="SMART" id="SM00028">
    <property type="entry name" value="TPR"/>
    <property type="match status" value="4"/>
</dbReference>
<feature type="signal peptide" evidence="4">
    <location>
        <begin position="1"/>
        <end position="20"/>
    </location>
</feature>
<feature type="chain" id="PRO_5030031382" evidence="4">
    <location>
        <begin position="21"/>
        <end position="569"/>
    </location>
</feature>
<dbReference type="Pfam" id="PF13365">
    <property type="entry name" value="Trypsin_2"/>
    <property type="match status" value="1"/>
</dbReference>